<evidence type="ECO:0000256" key="1">
    <source>
        <dbReference type="SAM" id="MobiDB-lite"/>
    </source>
</evidence>
<organism evidence="2 3">
    <name type="scientific">Trichogramma kaykai</name>
    <dbReference type="NCBI Taxonomy" id="54128"/>
    <lineage>
        <taxon>Eukaryota</taxon>
        <taxon>Metazoa</taxon>
        <taxon>Ecdysozoa</taxon>
        <taxon>Arthropoda</taxon>
        <taxon>Hexapoda</taxon>
        <taxon>Insecta</taxon>
        <taxon>Pterygota</taxon>
        <taxon>Neoptera</taxon>
        <taxon>Endopterygota</taxon>
        <taxon>Hymenoptera</taxon>
        <taxon>Apocrita</taxon>
        <taxon>Proctotrupomorpha</taxon>
        <taxon>Chalcidoidea</taxon>
        <taxon>Trichogrammatidae</taxon>
        <taxon>Trichogramma</taxon>
    </lineage>
</organism>
<sequence>MPGSVQLQIELNKLLTSQKKRDKTPVAWNPQAIDSFEGLEEETFLCYMMDVKPLLVRHKTSTRPFYYDDLDTCTHIFRVVKSHKQSLQRPYTGPHQVISRDPSKKHMEIHVDNRVIRVSVDQLKLAHFLDQALARQAAVPTDRPPSAPSGGVSLPSAAGMTPLQPSSMVPPPPPAPIVRPQPSASSATATVSPDDLAHARNSQDNAVPDEDSLSLSNFPDMTQDMQDELGLDHSVTAGAAADAPLPPDQPSLSLLSILTQTHRDEQTKEKLHLKIQKEPKTLRCHLTQLQEILLGVPNLIELNLINIKILDLVDFSVLPKLRNLDVSWDRDASNLAARLCWPQLKSLAVFNETHTDRGALDLKGWQVAAGHGVRTAPESRQRYEDRSVSQSIVGDHRNQQRNLIINITI</sequence>
<dbReference type="EMBL" id="JBJJXI010000142">
    <property type="protein sequence ID" value="KAL3386933.1"/>
    <property type="molecule type" value="Genomic_DNA"/>
</dbReference>
<feature type="region of interest" description="Disordered" evidence="1">
    <location>
        <begin position="137"/>
        <end position="223"/>
    </location>
</feature>
<dbReference type="SUPFAM" id="SSF52058">
    <property type="entry name" value="L domain-like"/>
    <property type="match status" value="1"/>
</dbReference>
<gene>
    <name evidence="2" type="ORF">TKK_017704</name>
</gene>
<evidence type="ECO:0000313" key="3">
    <source>
        <dbReference type="Proteomes" id="UP001627154"/>
    </source>
</evidence>
<keyword evidence="3" id="KW-1185">Reference proteome</keyword>
<feature type="compositionally biased region" description="Pro residues" evidence="1">
    <location>
        <begin position="168"/>
        <end position="179"/>
    </location>
</feature>
<evidence type="ECO:0000313" key="2">
    <source>
        <dbReference type="EMBL" id="KAL3386933.1"/>
    </source>
</evidence>
<accession>A0ABD2W278</accession>
<name>A0ABD2W278_9HYME</name>
<feature type="compositionally biased region" description="Low complexity" evidence="1">
    <location>
        <begin position="180"/>
        <end position="190"/>
    </location>
</feature>
<proteinExistence type="predicted"/>
<reference evidence="2 3" key="1">
    <citation type="journal article" date="2024" name="bioRxiv">
        <title>A reference genome for Trichogramma kaykai: A tiny desert-dwelling parasitoid wasp with competing sex-ratio distorters.</title>
        <authorList>
            <person name="Culotta J."/>
            <person name="Lindsey A.R."/>
        </authorList>
    </citation>
    <scope>NUCLEOTIDE SEQUENCE [LARGE SCALE GENOMIC DNA]</scope>
    <source>
        <strain evidence="2 3">KSX58</strain>
    </source>
</reference>
<protein>
    <submittedName>
        <fullName evidence="2">Uncharacterized protein</fullName>
    </submittedName>
</protein>
<dbReference type="Proteomes" id="UP001627154">
    <property type="component" value="Unassembled WGS sequence"/>
</dbReference>
<dbReference type="AlphaFoldDB" id="A0ABD2W278"/>
<feature type="compositionally biased region" description="Polar residues" evidence="1">
    <location>
        <begin position="213"/>
        <end position="223"/>
    </location>
</feature>
<comment type="caution">
    <text evidence="2">The sequence shown here is derived from an EMBL/GenBank/DDBJ whole genome shotgun (WGS) entry which is preliminary data.</text>
</comment>